<dbReference type="PANTHER" id="PTHR39515">
    <property type="entry name" value="CONSERVED PROTEIN"/>
    <property type="match status" value="1"/>
</dbReference>
<dbReference type="Proteomes" id="UP001141629">
    <property type="component" value="Unassembled WGS sequence"/>
</dbReference>
<gene>
    <name evidence="3" type="ORF">H7K45_02290</name>
</gene>
<evidence type="ECO:0000259" key="2">
    <source>
        <dbReference type="PROSITE" id="PS50995"/>
    </source>
</evidence>
<reference evidence="3" key="2">
    <citation type="journal article" date="2022" name="BMC Genomics">
        <title>Comparative genome analysis of mycobacteria focusing on tRNA and non-coding RNA.</title>
        <authorList>
            <person name="Behra P.R.K."/>
            <person name="Pettersson B.M.F."/>
            <person name="Ramesh M."/>
            <person name="Das S."/>
            <person name="Dasgupta S."/>
            <person name="Kirsebom L.A."/>
        </authorList>
    </citation>
    <scope>NUCLEOTIDE SEQUENCE</scope>
    <source>
        <strain evidence="3">DSM 44838</strain>
    </source>
</reference>
<dbReference type="SUPFAM" id="SSF46785">
    <property type="entry name" value="Winged helix' DNA-binding domain"/>
    <property type="match status" value="1"/>
</dbReference>
<dbReference type="Gene3D" id="1.10.10.10">
    <property type="entry name" value="Winged helix-like DNA-binding domain superfamily/Winged helix DNA-binding domain"/>
    <property type="match status" value="1"/>
</dbReference>
<dbReference type="PANTHER" id="PTHR39515:SF2">
    <property type="entry name" value="HTH-TYPE TRANSCRIPTIONAL REGULATOR RV0880"/>
    <property type="match status" value="1"/>
</dbReference>
<feature type="region of interest" description="Disordered" evidence="1">
    <location>
        <begin position="132"/>
        <end position="162"/>
    </location>
</feature>
<dbReference type="InterPro" id="IPR036388">
    <property type="entry name" value="WH-like_DNA-bd_sf"/>
</dbReference>
<dbReference type="EMBL" id="JACKVK010000001">
    <property type="protein sequence ID" value="MCV7419359.1"/>
    <property type="molecule type" value="Genomic_DNA"/>
</dbReference>
<sequence length="162" mass="16999">MDVAADLTIRHLAERAGLSASAAILLNRLAQEGSARLTTLAGLEGTSQPSMTQMVQRLERQGLVERTGDPEDGRAAVVSLAPAAQARLDARTSARRGRLATLMDTLTSEEEFSLELAAGVALPILRRLSETAAAARGHDADGPPCGDTPEDGTPRCDQGVRT</sequence>
<dbReference type="PROSITE" id="PS50995">
    <property type="entry name" value="HTH_MARR_2"/>
    <property type="match status" value="1"/>
</dbReference>
<evidence type="ECO:0000313" key="3">
    <source>
        <dbReference type="EMBL" id="MCV7419359.1"/>
    </source>
</evidence>
<dbReference type="GO" id="GO:0003700">
    <property type="term" value="F:DNA-binding transcription factor activity"/>
    <property type="evidence" value="ECO:0007669"/>
    <property type="project" value="InterPro"/>
</dbReference>
<dbReference type="InterPro" id="IPR052526">
    <property type="entry name" value="HTH-type_Bedaq_tolerance"/>
</dbReference>
<proteinExistence type="predicted"/>
<dbReference type="AlphaFoldDB" id="A0A9X3BRB6"/>
<evidence type="ECO:0000256" key="1">
    <source>
        <dbReference type="SAM" id="MobiDB-lite"/>
    </source>
</evidence>
<keyword evidence="4" id="KW-1185">Reference proteome</keyword>
<feature type="domain" description="HTH marR-type" evidence="2">
    <location>
        <begin position="1"/>
        <end position="130"/>
    </location>
</feature>
<dbReference type="Pfam" id="PF01047">
    <property type="entry name" value="MarR"/>
    <property type="match status" value="1"/>
</dbReference>
<dbReference type="InterPro" id="IPR000835">
    <property type="entry name" value="HTH_MarR-typ"/>
</dbReference>
<dbReference type="SMART" id="SM00347">
    <property type="entry name" value="HTH_MARR"/>
    <property type="match status" value="1"/>
</dbReference>
<organism evidence="3 4">
    <name type="scientific">Mycobacterium yunnanensis</name>
    <dbReference type="NCBI Taxonomy" id="368477"/>
    <lineage>
        <taxon>Bacteria</taxon>
        <taxon>Bacillati</taxon>
        <taxon>Actinomycetota</taxon>
        <taxon>Actinomycetes</taxon>
        <taxon>Mycobacteriales</taxon>
        <taxon>Mycobacteriaceae</taxon>
        <taxon>Mycobacterium</taxon>
    </lineage>
</organism>
<protein>
    <submittedName>
        <fullName evidence="3">MarR family transcriptional regulator</fullName>
    </submittedName>
</protein>
<dbReference type="InterPro" id="IPR036390">
    <property type="entry name" value="WH_DNA-bd_sf"/>
</dbReference>
<accession>A0A9X3BRB6</accession>
<reference evidence="3" key="1">
    <citation type="submission" date="2020-07" db="EMBL/GenBank/DDBJ databases">
        <authorList>
            <person name="Pettersson B.M.F."/>
            <person name="Behra P.R.K."/>
            <person name="Ramesh M."/>
            <person name="Das S."/>
            <person name="Dasgupta S."/>
            <person name="Kirsebom L.A."/>
        </authorList>
    </citation>
    <scope>NUCLEOTIDE SEQUENCE</scope>
    <source>
        <strain evidence="3">DSM 44838</strain>
    </source>
</reference>
<comment type="caution">
    <text evidence="3">The sequence shown here is derived from an EMBL/GenBank/DDBJ whole genome shotgun (WGS) entry which is preliminary data.</text>
</comment>
<name>A0A9X3BRB6_9MYCO</name>
<feature type="compositionally biased region" description="Basic and acidic residues" evidence="1">
    <location>
        <begin position="152"/>
        <end position="162"/>
    </location>
</feature>
<evidence type="ECO:0000313" key="4">
    <source>
        <dbReference type="Proteomes" id="UP001141629"/>
    </source>
</evidence>